<feature type="transmembrane region" description="Helical" evidence="7">
    <location>
        <begin position="281"/>
        <end position="303"/>
    </location>
</feature>
<feature type="domain" description="ABC3 transporter permease C-terminal" evidence="8">
    <location>
        <begin position="288"/>
        <end position="402"/>
    </location>
</feature>
<name>A0AAU8FHI7_9BACT</name>
<dbReference type="RefSeq" id="WP_353718714.1">
    <property type="nucleotide sequence ID" value="NZ_CP159289.1"/>
</dbReference>
<feature type="transmembrane region" description="Helical" evidence="7">
    <location>
        <begin position="755"/>
        <end position="780"/>
    </location>
</feature>
<feature type="transmembrane region" description="Helical" evidence="7">
    <location>
        <begin position="707"/>
        <end position="735"/>
    </location>
</feature>
<keyword evidence="5 7" id="KW-0472">Membrane</keyword>
<evidence type="ECO:0000256" key="7">
    <source>
        <dbReference type="SAM" id="Phobius"/>
    </source>
</evidence>
<feature type="transmembrane region" description="Helical" evidence="7">
    <location>
        <begin position="674"/>
        <end position="695"/>
    </location>
</feature>
<dbReference type="Pfam" id="PF12704">
    <property type="entry name" value="MacB_PCD"/>
    <property type="match status" value="2"/>
</dbReference>
<feature type="domain" description="MacB-like periplasmic core" evidence="9">
    <location>
        <begin position="433"/>
        <end position="638"/>
    </location>
</feature>
<protein>
    <submittedName>
        <fullName evidence="10">ABC transporter permease</fullName>
    </submittedName>
</protein>
<reference evidence="10" key="1">
    <citation type="submission" date="2024-06" db="EMBL/GenBank/DDBJ databases">
        <title>Sequencing and assembly of the genome of Dyadobacter sp. strain 676, a symbiont of Cyamopsis tetragonoloba.</title>
        <authorList>
            <person name="Guro P."/>
            <person name="Sazanova A."/>
            <person name="Kuznetsova I."/>
            <person name="Belimov A."/>
            <person name="Safronova V."/>
        </authorList>
    </citation>
    <scope>NUCLEOTIDE SEQUENCE</scope>
    <source>
        <strain evidence="10">676</strain>
    </source>
</reference>
<evidence type="ECO:0000256" key="3">
    <source>
        <dbReference type="ARBA" id="ARBA00022692"/>
    </source>
</evidence>
<evidence type="ECO:0000259" key="8">
    <source>
        <dbReference type="Pfam" id="PF02687"/>
    </source>
</evidence>
<feature type="transmembrane region" description="Helical" evidence="7">
    <location>
        <begin position="426"/>
        <end position="446"/>
    </location>
</feature>
<dbReference type="GO" id="GO:0005886">
    <property type="term" value="C:plasma membrane"/>
    <property type="evidence" value="ECO:0007669"/>
    <property type="project" value="UniProtKB-SubCell"/>
</dbReference>
<evidence type="ECO:0000256" key="4">
    <source>
        <dbReference type="ARBA" id="ARBA00022989"/>
    </source>
</evidence>
<evidence type="ECO:0000259" key="9">
    <source>
        <dbReference type="Pfam" id="PF12704"/>
    </source>
</evidence>
<dbReference type="InterPro" id="IPR050250">
    <property type="entry name" value="Macrolide_Exporter_MacB"/>
</dbReference>
<feature type="transmembrane region" description="Helical" evidence="7">
    <location>
        <begin position="337"/>
        <end position="362"/>
    </location>
</feature>
<evidence type="ECO:0000256" key="2">
    <source>
        <dbReference type="ARBA" id="ARBA00022475"/>
    </source>
</evidence>
<gene>
    <name evidence="10" type="ORF">ABV298_24155</name>
</gene>
<keyword evidence="2" id="KW-1003">Cell membrane</keyword>
<evidence type="ECO:0000256" key="1">
    <source>
        <dbReference type="ARBA" id="ARBA00004651"/>
    </source>
</evidence>
<dbReference type="AlphaFoldDB" id="A0AAU8FHI7"/>
<proteinExistence type="inferred from homology"/>
<feature type="transmembrane region" description="Helical" evidence="7">
    <location>
        <begin position="374"/>
        <end position="398"/>
    </location>
</feature>
<sequence>MIQNYFKIALRNLLKNKGYSVINIAGLAMGMAVALLIGLWVFDELSFDKNHENYDKIAKVMQSQNFAGTIQTGDGVPKQLEQELRNKYGSHFKYIAITGGGGEHLLSFGDRKVTQVGRYMSPDIAEMLSLQMLKGTRSGLTDMNSVLLSESAAKATFGDAEPMDKIVRIDNKNAVRVTGVYADLPANSSFAGLEFIAPWKLLEKDLPEWLGWGNNWFNMYVQIGDHSEMDQVSAAIAKAKLDNIDREESKYEPLIFLQPMRKWNLYSEFKNGVNTGGRISVVWLFGITGLFVLMLACINFMNLNTARSEKRAKEIGVRKAVGSAKTQLAVQFLGESLMVVILAFTVSLLIVTVSLPAFNLLVDKQIALPFALPYFWLTCIAFILLTGLVAGTYPALYLSSFKPITALKGISFNQKRGQLAGSPRKMLVVLQFAVSVTLIIGTIIVYRQVQYAKNRPIGYSRQQLLSSPIKSEQIIKHFAAFRNDLLNTGAIEEVTATDSPVTNTYVTNSGFTWKGKNPAMTDEFVTLRITHEFGNTVGWKIKDGRDFSRRFATDSVGFVLNEAAVKYMGLKNPVGEMIQWGDNGKYRVIGVIEDLVTQSPYEPAKQTIFFLNYKRLNTIIIKIRPSASASTAVAGIQAMFKKYDPENLFQYSFADQEYARKFSDEERIARLTTLFAVLAVLISCLGLFGLASFVAEQRTKEIGIRKVLGASIAGLWMLLSREFVFLILISCLIAGPLAWYFMNGWLDKYTYRIEISWWIFAVSVSGAVLVSLVTVSFQAIRAALLNPVRSLRSE</sequence>
<evidence type="ECO:0000256" key="6">
    <source>
        <dbReference type="ARBA" id="ARBA00038076"/>
    </source>
</evidence>
<feature type="transmembrane region" description="Helical" evidence="7">
    <location>
        <begin position="21"/>
        <end position="42"/>
    </location>
</feature>
<dbReference type="InterPro" id="IPR025857">
    <property type="entry name" value="MacB_PCD"/>
</dbReference>
<comment type="similarity">
    <text evidence="6">Belongs to the ABC-4 integral membrane protein family.</text>
</comment>
<dbReference type="PANTHER" id="PTHR30572">
    <property type="entry name" value="MEMBRANE COMPONENT OF TRANSPORTER-RELATED"/>
    <property type="match status" value="1"/>
</dbReference>
<dbReference type="EMBL" id="CP159289">
    <property type="protein sequence ID" value="XCH23388.1"/>
    <property type="molecule type" value="Genomic_DNA"/>
</dbReference>
<organism evidence="10">
    <name type="scientific">Dyadobacter sp. 676</name>
    <dbReference type="NCBI Taxonomy" id="3088362"/>
    <lineage>
        <taxon>Bacteria</taxon>
        <taxon>Pseudomonadati</taxon>
        <taxon>Bacteroidota</taxon>
        <taxon>Cytophagia</taxon>
        <taxon>Cytophagales</taxon>
        <taxon>Spirosomataceae</taxon>
        <taxon>Dyadobacter</taxon>
    </lineage>
</organism>
<feature type="domain" description="MacB-like periplasmic core" evidence="9">
    <location>
        <begin position="20"/>
        <end position="238"/>
    </location>
</feature>
<evidence type="ECO:0000313" key="10">
    <source>
        <dbReference type="EMBL" id="XCH23388.1"/>
    </source>
</evidence>
<accession>A0AAU8FHI7</accession>
<dbReference type="PANTHER" id="PTHR30572:SF4">
    <property type="entry name" value="ABC TRANSPORTER PERMEASE YTRF"/>
    <property type="match status" value="1"/>
</dbReference>
<keyword evidence="3 7" id="KW-0812">Transmembrane</keyword>
<dbReference type="Pfam" id="PF02687">
    <property type="entry name" value="FtsX"/>
    <property type="match status" value="2"/>
</dbReference>
<evidence type="ECO:0000256" key="5">
    <source>
        <dbReference type="ARBA" id="ARBA00023136"/>
    </source>
</evidence>
<comment type="subcellular location">
    <subcellularLocation>
        <location evidence="1">Cell membrane</location>
        <topology evidence="1">Multi-pass membrane protein</topology>
    </subcellularLocation>
</comment>
<dbReference type="GO" id="GO:0022857">
    <property type="term" value="F:transmembrane transporter activity"/>
    <property type="evidence" value="ECO:0007669"/>
    <property type="project" value="TreeGrafter"/>
</dbReference>
<feature type="domain" description="ABC3 transporter permease C-terminal" evidence="8">
    <location>
        <begin position="674"/>
        <end position="785"/>
    </location>
</feature>
<keyword evidence="4 7" id="KW-1133">Transmembrane helix</keyword>
<dbReference type="InterPro" id="IPR003838">
    <property type="entry name" value="ABC3_permease_C"/>
</dbReference>